<reference evidence="3 4" key="1">
    <citation type="submission" date="2019-08" db="EMBL/GenBank/DDBJ databases">
        <title>Archangium and Cystobacter genomes.</title>
        <authorList>
            <person name="Chen I.-C.K."/>
            <person name="Wielgoss S."/>
        </authorList>
    </citation>
    <scope>NUCLEOTIDE SEQUENCE [LARGE SCALE GENOMIC DNA]</scope>
    <source>
        <strain evidence="3 4">Cbm 6</strain>
    </source>
</reference>
<dbReference type="InterPro" id="IPR033932">
    <property type="entry name" value="YtcJ-like"/>
</dbReference>
<dbReference type="Gene3D" id="3.20.20.140">
    <property type="entry name" value="Metal-dependent hydrolases"/>
    <property type="match status" value="1"/>
</dbReference>
<protein>
    <submittedName>
        <fullName evidence="3">Amidohydrolase</fullName>
    </submittedName>
</protein>
<dbReference type="CDD" id="cd01300">
    <property type="entry name" value="YtcJ_like"/>
    <property type="match status" value="1"/>
</dbReference>
<gene>
    <name evidence="3" type="ORF">F0U60_48490</name>
</gene>
<keyword evidence="4" id="KW-1185">Reference proteome</keyword>
<evidence type="ECO:0000259" key="2">
    <source>
        <dbReference type="Pfam" id="PF07969"/>
    </source>
</evidence>
<dbReference type="InterPro" id="IPR013108">
    <property type="entry name" value="Amidohydro_3"/>
</dbReference>
<dbReference type="Gene3D" id="3.10.310.70">
    <property type="match status" value="1"/>
</dbReference>
<dbReference type="SUPFAM" id="SSF51338">
    <property type="entry name" value="Composite domain of metallo-dependent hydrolases"/>
    <property type="match status" value="1"/>
</dbReference>
<evidence type="ECO:0000313" key="4">
    <source>
        <dbReference type="Proteomes" id="UP001611383"/>
    </source>
</evidence>
<feature type="chain" id="PRO_5046134390" evidence="1">
    <location>
        <begin position="47"/>
        <end position="596"/>
    </location>
</feature>
<dbReference type="Proteomes" id="UP001611383">
    <property type="component" value="Chromosome"/>
</dbReference>
<proteinExistence type="predicted"/>
<keyword evidence="1" id="KW-0732">Signal</keyword>
<sequence length="596" mass="64188">MSLRQRTSRPTAFSKACSVLHGMIRPRLRLAILPLAASVLSGAASAQPRQPEPAAFADTVFVNGRIFTADTFSSIVEAVAIDDGRFVTVGSNEAVRRRVGPKTTVYDLKGGMAMPGITDMHVHPVRGGLAELTYCKFSDQLELTRALDAVRKCVKDKKPGEWVEGAQWDTGLALSLDKAALDQIAPKNPVYLHDNTNHVIWVNSAALAAAGIDKSTPDPAGGRILRDPKTGEPTGVLMESAMALVFNAKPKPRNGDIERAAAWIFRKLNAYGVTSIQTGQADAADLAAFRKLEAEGRLTIRLKTNWDFNTPLAPVGPEKMLERFDTRAERGPVTDLINPDGGKIYADGIPIGAASPYLEPYAFAHTFGRPAIDQASLNTAVMQMDGLGLSIMIHAMGDAAVRMSLDAIEAARRANGASGRRHVIAHTFSVDPADMGRAQKLNVVFENSPPVVLFPNDLTADTVGLIGRQRVRAIAPIRSLLAAGETVGYGSDWDNIPEPNPWLALQVMITRQNPSAPDRGFLARSEAVDLITGLEILTINGAYGLGLENRTGSIEIGKDADLIVLNQDLLKVPVGDIHKTRVLRTVLRGKTVFVQE</sequence>
<accession>A0ABY9X6Z4</accession>
<dbReference type="PANTHER" id="PTHR22642:SF2">
    <property type="entry name" value="PROTEIN LONG AFTER FAR-RED 3"/>
    <property type="match status" value="1"/>
</dbReference>
<dbReference type="Gene3D" id="2.30.40.10">
    <property type="entry name" value="Urease, subunit C, domain 1"/>
    <property type="match status" value="1"/>
</dbReference>
<evidence type="ECO:0000313" key="3">
    <source>
        <dbReference type="EMBL" id="WNG51104.1"/>
    </source>
</evidence>
<dbReference type="SUPFAM" id="SSF51556">
    <property type="entry name" value="Metallo-dependent hydrolases"/>
    <property type="match status" value="1"/>
</dbReference>
<organism evidence="3 4">
    <name type="scientific">Archangium minus</name>
    <dbReference type="NCBI Taxonomy" id="83450"/>
    <lineage>
        <taxon>Bacteria</taxon>
        <taxon>Pseudomonadati</taxon>
        <taxon>Myxococcota</taxon>
        <taxon>Myxococcia</taxon>
        <taxon>Myxococcales</taxon>
        <taxon>Cystobacterineae</taxon>
        <taxon>Archangiaceae</taxon>
        <taxon>Archangium</taxon>
    </lineage>
</organism>
<dbReference type="RefSeq" id="WP_395810987.1">
    <property type="nucleotide sequence ID" value="NZ_CP043494.1"/>
</dbReference>
<dbReference type="InterPro" id="IPR011059">
    <property type="entry name" value="Metal-dep_hydrolase_composite"/>
</dbReference>
<dbReference type="InterPro" id="IPR032466">
    <property type="entry name" value="Metal_Hydrolase"/>
</dbReference>
<feature type="signal peptide" evidence="1">
    <location>
        <begin position="1"/>
        <end position="46"/>
    </location>
</feature>
<evidence type="ECO:0000256" key="1">
    <source>
        <dbReference type="SAM" id="SignalP"/>
    </source>
</evidence>
<dbReference type="EMBL" id="CP043494">
    <property type="protein sequence ID" value="WNG51104.1"/>
    <property type="molecule type" value="Genomic_DNA"/>
</dbReference>
<dbReference type="PANTHER" id="PTHR22642">
    <property type="entry name" value="IMIDAZOLONEPROPIONASE"/>
    <property type="match status" value="1"/>
</dbReference>
<feature type="domain" description="Amidohydrolase 3" evidence="2">
    <location>
        <begin position="105"/>
        <end position="593"/>
    </location>
</feature>
<name>A0ABY9X6Z4_9BACT</name>
<dbReference type="Pfam" id="PF07969">
    <property type="entry name" value="Amidohydro_3"/>
    <property type="match status" value="1"/>
</dbReference>